<organism evidence="8 9">
    <name type="scientific">Nocardia africana</name>
    <dbReference type="NCBI Taxonomy" id="134964"/>
    <lineage>
        <taxon>Bacteria</taxon>
        <taxon>Bacillati</taxon>
        <taxon>Actinomycetota</taxon>
        <taxon>Actinomycetes</taxon>
        <taxon>Mycobacteriales</taxon>
        <taxon>Nocardiaceae</taxon>
        <taxon>Nocardia</taxon>
    </lineage>
</organism>
<dbReference type="SUPFAM" id="SSF50129">
    <property type="entry name" value="GroES-like"/>
    <property type="match status" value="1"/>
</dbReference>
<feature type="domain" description="Alcohol dehydrogenase-like N-terminal" evidence="7">
    <location>
        <begin position="28"/>
        <end position="149"/>
    </location>
</feature>
<name>A0ABW6NRP5_9NOCA</name>
<dbReference type="PANTHER" id="PTHR43401:SF2">
    <property type="entry name" value="L-THREONINE 3-DEHYDROGENASE"/>
    <property type="match status" value="1"/>
</dbReference>
<dbReference type="InterPro" id="IPR002328">
    <property type="entry name" value="ADH_Zn_CS"/>
</dbReference>
<gene>
    <name evidence="8" type="ORF">ACFYTH_23980</name>
</gene>
<evidence type="ECO:0000256" key="5">
    <source>
        <dbReference type="RuleBase" id="RU361277"/>
    </source>
</evidence>
<comment type="caution">
    <text evidence="8">The sequence shown here is derived from an EMBL/GenBank/DDBJ whole genome shotgun (WGS) entry which is preliminary data.</text>
</comment>
<evidence type="ECO:0000256" key="3">
    <source>
        <dbReference type="ARBA" id="ARBA00022833"/>
    </source>
</evidence>
<comment type="similarity">
    <text evidence="5">Belongs to the zinc-containing alcohol dehydrogenase family.</text>
</comment>
<comment type="cofactor">
    <cofactor evidence="1 5">
        <name>Zn(2+)</name>
        <dbReference type="ChEBI" id="CHEBI:29105"/>
    </cofactor>
</comment>
<dbReference type="Pfam" id="PF08240">
    <property type="entry name" value="ADH_N"/>
    <property type="match status" value="1"/>
</dbReference>
<evidence type="ECO:0000259" key="7">
    <source>
        <dbReference type="Pfam" id="PF08240"/>
    </source>
</evidence>
<dbReference type="InterPro" id="IPR036291">
    <property type="entry name" value="NAD(P)-bd_dom_sf"/>
</dbReference>
<dbReference type="RefSeq" id="WP_387253321.1">
    <property type="nucleotide sequence ID" value="NZ_JBIALX010000010.1"/>
</dbReference>
<keyword evidence="2 5" id="KW-0479">Metal-binding</keyword>
<evidence type="ECO:0000256" key="1">
    <source>
        <dbReference type="ARBA" id="ARBA00001947"/>
    </source>
</evidence>
<sequence length="366" mass="38749">MNTMLAARAHQGSTEIVLERIPIPEPGPLDVVVKVASAGLAPGMMSLLAMGAFKHLPTTLGHEAAGTVVAFGDRVSGIDIGARVRVHPNLNCRDCVYCRTDRDMMCAQQAMVGHAAFSSVPMPLYAEYHDGGLAEYIRVPHWLLDPLPDPIGFDVAAKVHDLANALRILKSVDLTPAATVVVTAATGTMGTATIGLAKHLGIARLLLVGRSRERLDAVAELAGGITVDSVALDELPDDWAHSGALTQHLRRLAPDGADAVVDYIPEGPATAQAMAALRTGGTLAHMGGNRTPLPIPPIAMMVNCWRFVGTRACTRNDALQVLSLLADGTLSADRLITQRFPLAEAATAVHAMQQRSEPTWMTVVNP</sequence>
<feature type="domain" description="Alcohol dehydrogenase-like C-terminal" evidence="6">
    <location>
        <begin position="189"/>
        <end position="326"/>
    </location>
</feature>
<evidence type="ECO:0000256" key="2">
    <source>
        <dbReference type="ARBA" id="ARBA00022723"/>
    </source>
</evidence>
<dbReference type="InterPro" id="IPR013154">
    <property type="entry name" value="ADH-like_N"/>
</dbReference>
<dbReference type="EMBL" id="JBIALX010000010">
    <property type="protein sequence ID" value="MFF0456434.1"/>
    <property type="molecule type" value="Genomic_DNA"/>
</dbReference>
<evidence type="ECO:0000313" key="8">
    <source>
        <dbReference type="EMBL" id="MFF0456434.1"/>
    </source>
</evidence>
<evidence type="ECO:0000256" key="4">
    <source>
        <dbReference type="ARBA" id="ARBA00023002"/>
    </source>
</evidence>
<dbReference type="InterPro" id="IPR013149">
    <property type="entry name" value="ADH-like_C"/>
</dbReference>
<proteinExistence type="inferred from homology"/>
<dbReference type="Pfam" id="PF00107">
    <property type="entry name" value="ADH_zinc_N"/>
    <property type="match status" value="1"/>
</dbReference>
<reference evidence="8 9" key="1">
    <citation type="submission" date="2024-10" db="EMBL/GenBank/DDBJ databases">
        <title>The Natural Products Discovery Center: Release of the First 8490 Sequenced Strains for Exploring Actinobacteria Biosynthetic Diversity.</title>
        <authorList>
            <person name="Kalkreuter E."/>
            <person name="Kautsar S.A."/>
            <person name="Yang D."/>
            <person name="Bader C.D."/>
            <person name="Teijaro C.N."/>
            <person name="Fluegel L."/>
            <person name="Davis C.M."/>
            <person name="Simpson J.R."/>
            <person name="Lauterbach L."/>
            <person name="Steele A.D."/>
            <person name="Gui C."/>
            <person name="Meng S."/>
            <person name="Li G."/>
            <person name="Viehrig K."/>
            <person name="Ye F."/>
            <person name="Su P."/>
            <person name="Kiefer A.F."/>
            <person name="Nichols A."/>
            <person name="Cepeda A.J."/>
            <person name="Yan W."/>
            <person name="Fan B."/>
            <person name="Jiang Y."/>
            <person name="Adhikari A."/>
            <person name="Zheng C.-J."/>
            <person name="Schuster L."/>
            <person name="Cowan T.M."/>
            <person name="Smanski M.J."/>
            <person name="Chevrette M.G."/>
            <person name="De Carvalho L.P.S."/>
            <person name="Shen B."/>
        </authorList>
    </citation>
    <scope>NUCLEOTIDE SEQUENCE [LARGE SCALE GENOMIC DNA]</scope>
    <source>
        <strain evidence="8 9">NPDC004550</strain>
    </source>
</reference>
<dbReference type="PANTHER" id="PTHR43401">
    <property type="entry name" value="L-THREONINE 3-DEHYDROGENASE"/>
    <property type="match status" value="1"/>
</dbReference>
<dbReference type="InterPro" id="IPR050129">
    <property type="entry name" value="Zn_alcohol_dh"/>
</dbReference>
<evidence type="ECO:0000313" key="9">
    <source>
        <dbReference type="Proteomes" id="UP001601521"/>
    </source>
</evidence>
<dbReference type="PROSITE" id="PS00059">
    <property type="entry name" value="ADH_ZINC"/>
    <property type="match status" value="1"/>
</dbReference>
<keyword evidence="9" id="KW-1185">Reference proteome</keyword>
<protein>
    <submittedName>
        <fullName evidence="8">Alcohol dehydrogenase catalytic domain-containing protein</fullName>
    </submittedName>
</protein>
<accession>A0ABW6NRP5</accession>
<dbReference type="InterPro" id="IPR011032">
    <property type="entry name" value="GroES-like_sf"/>
</dbReference>
<dbReference type="Proteomes" id="UP001601521">
    <property type="component" value="Unassembled WGS sequence"/>
</dbReference>
<keyword evidence="3 5" id="KW-0862">Zinc</keyword>
<dbReference type="SUPFAM" id="SSF51735">
    <property type="entry name" value="NAD(P)-binding Rossmann-fold domains"/>
    <property type="match status" value="1"/>
</dbReference>
<evidence type="ECO:0000259" key="6">
    <source>
        <dbReference type="Pfam" id="PF00107"/>
    </source>
</evidence>
<dbReference type="Gene3D" id="3.90.180.10">
    <property type="entry name" value="Medium-chain alcohol dehydrogenases, catalytic domain"/>
    <property type="match status" value="1"/>
</dbReference>
<keyword evidence="4" id="KW-0560">Oxidoreductase</keyword>